<dbReference type="InterPro" id="IPR043128">
    <property type="entry name" value="Rev_trsase/Diguanyl_cyclase"/>
</dbReference>
<keyword evidence="3" id="KW-0548">Nucleotidyltransferase</keyword>
<evidence type="ECO:0000256" key="9">
    <source>
        <dbReference type="SAM" id="MobiDB-lite"/>
    </source>
</evidence>
<evidence type="ECO:0000259" key="10">
    <source>
        <dbReference type="PROSITE" id="PS50878"/>
    </source>
</evidence>
<dbReference type="InterPro" id="IPR043502">
    <property type="entry name" value="DNA/RNA_pol_sf"/>
</dbReference>
<dbReference type="InterPro" id="IPR041577">
    <property type="entry name" value="RT_RNaseH_2"/>
</dbReference>
<evidence type="ECO:0000256" key="2">
    <source>
        <dbReference type="ARBA" id="ARBA00022679"/>
    </source>
</evidence>
<reference evidence="11" key="2">
    <citation type="submission" date="2022-06" db="UniProtKB">
        <authorList>
            <consortium name="EnsemblMetazoa"/>
        </authorList>
    </citation>
    <scope>IDENTIFICATION</scope>
</reference>
<dbReference type="KEGG" id="api:103307937"/>
<proteinExistence type="predicted"/>
<evidence type="ECO:0000256" key="6">
    <source>
        <dbReference type="ARBA" id="ARBA00022801"/>
    </source>
</evidence>
<dbReference type="PANTHER" id="PTHR37984">
    <property type="entry name" value="PROTEIN CBG26694"/>
    <property type="match status" value="1"/>
</dbReference>
<dbReference type="Pfam" id="PF00078">
    <property type="entry name" value="RVT_1"/>
    <property type="match status" value="1"/>
</dbReference>
<evidence type="ECO:0000256" key="3">
    <source>
        <dbReference type="ARBA" id="ARBA00022695"/>
    </source>
</evidence>
<dbReference type="Pfam" id="PF17919">
    <property type="entry name" value="RT_RNaseH_2"/>
    <property type="match status" value="1"/>
</dbReference>
<dbReference type="InterPro" id="IPR050951">
    <property type="entry name" value="Retrovirus_Pol_polyprotein"/>
</dbReference>
<sequence>MANDGQQTQQVQQPTFIHHFKAPPFWVQNPKMWFTQLESRFVTANITDDETKFHYVVGALDADILTYVSDVLERPPVSNKYLKLKQVLTERLSESEEKKLKKLLRDLELGDKKPSYLLREMQQLAGNQLADDMLKNLWLQRLPLQVQAVLTTSTDSLSNLSKMADKIHEVSEVSTVAAVNMEKQCKCQTNNSQSALELQIISLTKAIEELSQRGRNNDKRDGKQYGRTRLMVQDALKPPQQKKLESKPVEAATGCASTTNRLFVTDLASKLKYLVDSGAEISVVPPSNADKQTKSDTLKLYAANGTAINTYGTKIISLNLVDLNNKKLIDNLTKLVRQCSTIECPDVAITTVQANHPYASILAQFPLITKPFSRTSNINHDVVHYITTNGAPCNSKPRRLPPDRLAIAKSEFKNMVDLGICRPSSSSWSSPLHLVRKADSSWRPCGDYRALNSKTVADSYPVPHIHDVAYILQGKNCFSKIDLNKAYHQIPVAESDIPKTAVSTPFGLFEFVRMPFGLRNAGQTFQRFMHRVLEGLDYCFPYMDDVLVASESKLQHEDHLRAVFERLDKFGLLLNMSKCVFGAEQIDFLGYSISSLGTKPLPQKVQHTKKETRKTTKQQLNGTNLLSAFQECKTSLANAVLLAHPKCSASLAVKVDASNFAVGGVLEQEEEKNNWRPLAFFSKKLSTAQQKYSTYDRELLAIYLTIKQFKHMLQGRHFIVWTDHKPLTYAFNQKLDKCSPRQFRHLDYIGQFTTEIKHIPGKENITADLMSRIEQINAAAPNNAFCFLWTEVNGQKGSSEIGSALLKWIYQLPESIKEISLYSDTCSGQNRNQYVAALFLFVVIHTNIEVLHHNFMESGHSYMEVDSMHSAIDSAKKNVPVYTMHDWLNICRLARSQRNNKKCSGYSVHELLYTDIYDLKSLASILIKHRTIDNYGAQVSWLKIKVMKYEKNKKGIIQFKYNYSDNEYRSIHVGGKENKKKDLMKLCKSEAIPKDFHNWYQNIPFSSKKKDTIQISDSESNSE</sequence>
<feature type="compositionally biased region" description="Basic and acidic residues" evidence="9">
    <location>
        <begin position="212"/>
        <end position="224"/>
    </location>
</feature>
<accession>A0A8R1WY83</accession>
<dbReference type="RefSeq" id="XP_008178670.1">
    <property type="nucleotide sequence ID" value="XM_008180448.1"/>
</dbReference>
<feature type="region of interest" description="Disordered" evidence="9">
    <location>
        <begin position="212"/>
        <end position="231"/>
    </location>
</feature>
<dbReference type="InterPro" id="IPR057191">
    <property type="entry name" value="DUF7869"/>
</dbReference>
<keyword evidence="12" id="KW-1185">Reference proteome</keyword>
<evidence type="ECO:0000313" key="12">
    <source>
        <dbReference type="Proteomes" id="UP000007819"/>
    </source>
</evidence>
<keyword evidence="4" id="KW-0540">Nuclease</keyword>
<dbReference type="GO" id="GO:0006508">
    <property type="term" value="P:proteolysis"/>
    <property type="evidence" value="ECO:0007669"/>
    <property type="project" value="UniProtKB-KW"/>
</dbReference>
<feature type="domain" description="Reverse transcriptase" evidence="10">
    <location>
        <begin position="416"/>
        <end position="593"/>
    </location>
</feature>
<evidence type="ECO:0000256" key="8">
    <source>
        <dbReference type="ARBA" id="ARBA00023268"/>
    </source>
</evidence>
<dbReference type="GO" id="GO:0003964">
    <property type="term" value="F:RNA-directed DNA polymerase activity"/>
    <property type="evidence" value="ECO:0007669"/>
    <property type="project" value="UniProtKB-KW"/>
</dbReference>
<dbReference type="EnsemblMetazoa" id="XM_008180448.1">
    <property type="protein sequence ID" value="XP_008178670.1"/>
    <property type="gene ID" value="LOC103307937"/>
</dbReference>
<evidence type="ECO:0000256" key="4">
    <source>
        <dbReference type="ARBA" id="ARBA00022722"/>
    </source>
</evidence>
<dbReference type="FunFam" id="3.10.20.370:FF:000001">
    <property type="entry name" value="Retrovirus-related Pol polyprotein from transposon 17.6-like protein"/>
    <property type="match status" value="1"/>
</dbReference>
<evidence type="ECO:0000256" key="5">
    <source>
        <dbReference type="ARBA" id="ARBA00022759"/>
    </source>
</evidence>
<dbReference type="AlphaFoldDB" id="A0A8R1WY83"/>
<evidence type="ECO:0000256" key="1">
    <source>
        <dbReference type="ARBA" id="ARBA00022670"/>
    </source>
</evidence>
<dbReference type="PROSITE" id="PS50878">
    <property type="entry name" value="RT_POL"/>
    <property type="match status" value="1"/>
</dbReference>
<dbReference type="PANTHER" id="PTHR37984:SF5">
    <property type="entry name" value="PROTEIN NYNRIN-LIKE"/>
    <property type="match status" value="1"/>
</dbReference>
<dbReference type="InterPro" id="IPR000477">
    <property type="entry name" value="RT_dom"/>
</dbReference>
<dbReference type="GO" id="GO:0008233">
    <property type="term" value="F:peptidase activity"/>
    <property type="evidence" value="ECO:0007669"/>
    <property type="project" value="UniProtKB-KW"/>
</dbReference>
<organism evidence="11 12">
    <name type="scientific">Acyrthosiphon pisum</name>
    <name type="common">Pea aphid</name>
    <dbReference type="NCBI Taxonomy" id="7029"/>
    <lineage>
        <taxon>Eukaryota</taxon>
        <taxon>Metazoa</taxon>
        <taxon>Ecdysozoa</taxon>
        <taxon>Arthropoda</taxon>
        <taxon>Hexapoda</taxon>
        <taxon>Insecta</taxon>
        <taxon>Pterygota</taxon>
        <taxon>Neoptera</taxon>
        <taxon>Paraneoptera</taxon>
        <taxon>Hemiptera</taxon>
        <taxon>Sternorrhyncha</taxon>
        <taxon>Aphidomorpha</taxon>
        <taxon>Aphidoidea</taxon>
        <taxon>Aphididae</taxon>
        <taxon>Macrosiphini</taxon>
        <taxon>Acyrthosiphon</taxon>
    </lineage>
</organism>
<dbReference type="Gene3D" id="3.30.70.270">
    <property type="match status" value="1"/>
</dbReference>
<dbReference type="CDD" id="cd09274">
    <property type="entry name" value="RNase_HI_RT_Ty3"/>
    <property type="match status" value="1"/>
</dbReference>
<protein>
    <recommendedName>
        <fullName evidence="10">Reverse transcriptase domain-containing protein</fullName>
    </recommendedName>
</protein>
<dbReference type="Pfam" id="PF23055">
    <property type="entry name" value="DUF7041"/>
    <property type="match status" value="1"/>
</dbReference>
<dbReference type="Gene3D" id="3.10.10.10">
    <property type="entry name" value="HIV Type 1 Reverse Transcriptase, subunit A, domain 1"/>
    <property type="match status" value="1"/>
</dbReference>
<keyword evidence="2" id="KW-0808">Transferase</keyword>
<keyword evidence="5" id="KW-0255">Endonuclease</keyword>
<dbReference type="SUPFAM" id="SSF56672">
    <property type="entry name" value="DNA/RNA polymerases"/>
    <property type="match status" value="1"/>
</dbReference>
<dbReference type="InterPro" id="IPR055469">
    <property type="entry name" value="DUF7041"/>
</dbReference>
<dbReference type="Proteomes" id="UP000007819">
    <property type="component" value="Chromosome X"/>
</dbReference>
<dbReference type="Gene3D" id="3.10.20.370">
    <property type="match status" value="1"/>
</dbReference>
<evidence type="ECO:0000256" key="7">
    <source>
        <dbReference type="ARBA" id="ARBA00022918"/>
    </source>
</evidence>
<evidence type="ECO:0000313" key="11">
    <source>
        <dbReference type="EnsemblMetazoa" id="XP_008178670.1"/>
    </source>
</evidence>
<reference evidence="12" key="1">
    <citation type="submission" date="2010-06" db="EMBL/GenBank/DDBJ databases">
        <authorList>
            <person name="Jiang H."/>
            <person name="Abraham K."/>
            <person name="Ali S."/>
            <person name="Alsbrooks S.L."/>
            <person name="Anim B.N."/>
            <person name="Anosike U.S."/>
            <person name="Attaway T."/>
            <person name="Bandaranaike D.P."/>
            <person name="Battles P.K."/>
            <person name="Bell S.N."/>
            <person name="Bell A.V."/>
            <person name="Beltran B."/>
            <person name="Bickham C."/>
            <person name="Bustamante Y."/>
            <person name="Caleb T."/>
            <person name="Canada A."/>
            <person name="Cardenas V."/>
            <person name="Carter K."/>
            <person name="Chacko J."/>
            <person name="Chandrabose M.N."/>
            <person name="Chavez D."/>
            <person name="Chavez A."/>
            <person name="Chen L."/>
            <person name="Chu H.-S."/>
            <person name="Claassen K.J."/>
            <person name="Cockrell R."/>
            <person name="Collins M."/>
            <person name="Cooper J.A."/>
            <person name="Cree A."/>
            <person name="Curry S.M."/>
            <person name="Da Y."/>
            <person name="Dao M.D."/>
            <person name="Das B."/>
            <person name="Davila M.-L."/>
            <person name="Davy-Carroll L."/>
            <person name="Denson S."/>
            <person name="Dinh H."/>
            <person name="Ebong V.E."/>
            <person name="Edwards J.R."/>
            <person name="Egan A."/>
            <person name="El-Daye J."/>
            <person name="Escobedo L."/>
            <person name="Fernandez S."/>
            <person name="Fernando P.R."/>
            <person name="Flagg N."/>
            <person name="Forbes L.D."/>
            <person name="Fowler R.G."/>
            <person name="Fu Q."/>
            <person name="Gabisi R.A."/>
            <person name="Ganer J."/>
            <person name="Garbino Pronczuk A."/>
            <person name="Garcia R.M."/>
            <person name="Garner T."/>
            <person name="Garrett T.E."/>
            <person name="Gonzalez D.A."/>
            <person name="Hamid H."/>
            <person name="Hawkins E.S."/>
            <person name="Hirani K."/>
            <person name="Hogues M.E."/>
            <person name="Hollins B."/>
            <person name="Hsiao C.-H."/>
            <person name="Jabil R."/>
            <person name="James M.L."/>
            <person name="Jhangiani S.N."/>
            <person name="Johnson B."/>
            <person name="Johnson Q."/>
            <person name="Joshi V."/>
            <person name="Kalu J.B."/>
            <person name="Kam C."/>
            <person name="Kashfia A."/>
            <person name="Keebler J."/>
            <person name="Kisamo H."/>
            <person name="Kovar C.L."/>
            <person name="Lago L.A."/>
            <person name="Lai C.-Y."/>
            <person name="Laidlaw J."/>
            <person name="Lara F."/>
            <person name="Le T.-K."/>
            <person name="Lee S.L."/>
            <person name="Legall F.H."/>
            <person name="Lemon S.J."/>
            <person name="Lewis L.R."/>
            <person name="Li B."/>
            <person name="Liu Y."/>
            <person name="Liu Y.-S."/>
            <person name="Lopez J."/>
            <person name="Lozado R.J."/>
            <person name="Lu J."/>
            <person name="Madu R.C."/>
            <person name="Maheshwari M."/>
            <person name="Maheshwari R."/>
            <person name="Malloy K."/>
            <person name="Martinez E."/>
            <person name="Mathew T."/>
            <person name="Mercado I.C."/>
            <person name="Mercado C."/>
            <person name="Meyer B."/>
            <person name="Montgomery K."/>
            <person name="Morgan M.B."/>
            <person name="Munidasa M."/>
            <person name="Nazareth L.V."/>
            <person name="Nelson J."/>
            <person name="Ng B.M."/>
            <person name="Nguyen N.B."/>
            <person name="Nguyen P.Q."/>
            <person name="Nguyen T."/>
            <person name="Obregon M."/>
            <person name="Okwuonu G.O."/>
            <person name="Onwere C.G."/>
            <person name="Orozco G."/>
            <person name="Parra A."/>
            <person name="Patel S."/>
            <person name="Patil S."/>
            <person name="Perez A."/>
            <person name="Perez Y."/>
            <person name="Pham C."/>
            <person name="Primus E.L."/>
            <person name="Pu L.-L."/>
            <person name="Puazo M."/>
            <person name="Qin X."/>
            <person name="Quiroz J.B."/>
            <person name="Reese J."/>
            <person name="Richards S."/>
            <person name="Rives C.M."/>
            <person name="Robberts R."/>
            <person name="Ruiz S.J."/>
            <person name="Ruiz M.J."/>
            <person name="Santibanez J."/>
            <person name="Schneider B.W."/>
            <person name="Sisson I."/>
            <person name="Smith M."/>
            <person name="Sodergren E."/>
            <person name="Song X.-Z."/>
            <person name="Song B.B."/>
            <person name="Summersgill H."/>
            <person name="Thelus R."/>
            <person name="Thornton R.D."/>
            <person name="Trejos Z.Y."/>
            <person name="Usmani K."/>
            <person name="Vattathil S."/>
            <person name="Villasana D."/>
            <person name="Walker D.L."/>
            <person name="Wang S."/>
            <person name="Wang K."/>
            <person name="White C.S."/>
            <person name="Williams A.C."/>
            <person name="Williamson J."/>
            <person name="Wilson K."/>
            <person name="Woghiren I.O."/>
            <person name="Woodworth J.R."/>
            <person name="Worley K.C."/>
            <person name="Wright R.A."/>
            <person name="Wu W."/>
            <person name="Young L."/>
            <person name="Zhang L."/>
            <person name="Zhang J."/>
            <person name="Zhu Y."/>
            <person name="Muzny D.M."/>
            <person name="Weinstock G."/>
            <person name="Gibbs R.A."/>
        </authorList>
    </citation>
    <scope>NUCLEOTIDE SEQUENCE [LARGE SCALE GENOMIC DNA]</scope>
    <source>
        <strain evidence="12">LSR1</strain>
    </source>
</reference>
<dbReference type="GeneID" id="103307937"/>
<dbReference type="Pfam" id="PF25273">
    <property type="entry name" value="DUF7869"/>
    <property type="match status" value="1"/>
</dbReference>
<dbReference type="FunFam" id="3.10.10.10:FF:000007">
    <property type="entry name" value="Retrovirus-related Pol polyprotein from transposon 17.6-like Protein"/>
    <property type="match status" value="1"/>
</dbReference>
<keyword evidence="1" id="KW-0645">Protease</keyword>
<dbReference type="OrthoDB" id="6628902at2759"/>
<keyword evidence="6" id="KW-0378">Hydrolase</keyword>
<dbReference type="CDD" id="cd01647">
    <property type="entry name" value="RT_LTR"/>
    <property type="match status" value="1"/>
</dbReference>
<keyword evidence="7" id="KW-0695">RNA-directed DNA polymerase</keyword>
<name>A0A8R1WY83_ACYPI</name>
<dbReference type="GO" id="GO:0004519">
    <property type="term" value="F:endonuclease activity"/>
    <property type="evidence" value="ECO:0007669"/>
    <property type="project" value="UniProtKB-KW"/>
</dbReference>
<keyword evidence="8" id="KW-0511">Multifunctional enzyme</keyword>